<proteinExistence type="inferred from homology"/>
<organism evidence="3 5">
    <name type="scientific">Neospora caninum (strain Liverpool)</name>
    <dbReference type="NCBI Taxonomy" id="572307"/>
    <lineage>
        <taxon>Eukaryota</taxon>
        <taxon>Sar</taxon>
        <taxon>Alveolata</taxon>
        <taxon>Apicomplexa</taxon>
        <taxon>Conoidasida</taxon>
        <taxon>Coccidia</taxon>
        <taxon>Eucoccidiorida</taxon>
        <taxon>Eimeriorina</taxon>
        <taxon>Sarcocystidae</taxon>
        <taxon>Neospora</taxon>
    </lineage>
</organism>
<keyword evidence="5" id="KW-1185">Reference proteome</keyword>
<name>F0VAL2_NEOCL</name>
<dbReference type="Proteomes" id="UP000007494">
    <property type="component" value="Chromosome IV"/>
</dbReference>
<accession>F0VAL2</accession>
<feature type="region of interest" description="Disordered" evidence="2">
    <location>
        <begin position="198"/>
        <end position="243"/>
    </location>
</feature>
<dbReference type="Gene3D" id="3.30.110.70">
    <property type="entry name" value="Hypothetical protein apc22750. Chain B"/>
    <property type="match status" value="1"/>
</dbReference>
<dbReference type="HAMAP" id="MF_00338">
    <property type="entry name" value="UPF0145"/>
    <property type="match status" value="1"/>
</dbReference>
<dbReference type="SUPFAM" id="SSF117782">
    <property type="entry name" value="YbjQ-like"/>
    <property type="match status" value="1"/>
</dbReference>
<dbReference type="eggNOG" id="ENOG502QYBI">
    <property type="taxonomic scope" value="Eukaryota"/>
</dbReference>
<dbReference type="VEuPathDB" id="ToxoDB:NCLIV_011680"/>
<reference evidence="5" key="3">
    <citation type="journal article" date="2012" name="PLoS Pathog.">
        <title>Comparative genomics of the apicomplexan parasites Toxoplasma gondii and Neospora caninum: Coccidia differing in host range and transmission strategy.</title>
        <authorList>
            <person name="Reid A.J."/>
            <person name="Vermont S.J."/>
            <person name="Cotton J.A."/>
            <person name="Harris D."/>
            <person name="Hill-Cawthorne G.A."/>
            <person name="Konen-Waisman S."/>
            <person name="Latham S.M."/>
            <person name="Mourier T."/>
            <person name="Norton R."/>
            <person name="Quail M.A."/>
            <person name="Sanders M."/>
            <person name="Shanmugam D."/>
            <person name="Sohal A."/>
            <person name="Wasmuth J.D."/>
            <person name="Brunk B."/>
            <person name="Grigg M.E."/>
            <person name="Howard J.C."/>
            <person name="Parkinson J."/>
            <person name="Roos D.S."/>
            <person name="Trees A.J."/>
            <person name="Berriman M."/>
            <person name="Pain A."/>
            <person name="Wastling J.M."/>
        </authorList>
    </citation>
    <scope>NUCLEOTIDE SEQUENCE [LARGE SCALE GENOMIC DNA]</scope>
    <source>
        <strain evidence="5">Liverpool</strain>
    </source>
</reference>
<sequence>MEKLLSSRNSPAVGVFGSSDGHRICVRGKLDSCASALASTSERPSSLKTGPRSDCSSLSSLRDRRTLPRNGTSTHCRPPTIFTESSSPPTQMMGSARQLTSCVHFSIGTRSYHELDSSFYDSFPQAASIWKVRHPECIAPFTPSKEYNCTPESGSRSFSSVPPPHQFFAGPRRCRPYLSQWRLHCSYASFGKQLRGKYPANKQEGRSGSYGATPANPTDVGTGVENGCGDRESSTSDDSNGVLVSTTPSIPGYSITEYKGFVQGCSVRSRDVLRMTKVILMVHLGGEMDDLTTLISRVKREAVNRMCEEAVALGANGVVGVRIVSSGTHQRVAVEFSAYGTAVTVTEDA</sequence>
<dbReference type="OrthoDB" id="354784at2759"/>
<dbReference type="Pfam" id="PF01906">
    <property type="entry name" value="YbjQ_1"/>
    <property type="match status" value="1"/>
</dbReference>
<dbReference type="OMA" id="HLGGEMD"/>
<reference evidence="3" key="1">
    <citation type="submission" date="2011-02" db="EMBL/GenBank/DDBJ databases">
        <authorList>
            <person name="Aslett M."/>
        </authorList>
    </citation>
    <scope>NUCLEOTIDE SEQUENCE</scope>
    <source>
        <strain evidence="3">Liverpool</strain>
    </source>
</reference>
<reference evidence="3" key="2">
    <citation type="submission" date="2011-03" db="EMBL/GenBank/DDBJ databases">
        <title>Comparative genomics and transcriptomics of Neospora caninum and Toxoplasma gondii.</title>
        <authorList>
            <person name="Reid A.J."/>
            <person name="Sohal A."/>
            <person name="Harris D."/>
            <person name="Quail M."/>
            <person name="Sanders M."/>
            <person name="Berriman M."/>
            <person name="Wastling J.M."/>
            <person name="Pain A."/>
        </authorList>
    </citation>
    <scope>NUCLEOTIDE SEQUENCE</scope>
    <source>
        <strain evidence="3">Liverpool</strain>
    </source>
</reference>
<dbReference type="InterPro" id="IPR002765">
    <property type="entry name" value="UPF0145_YbjQ-like"/>
</dbReference>
<reference evidence="4" key="4">
    <citation type="journal article" date="2015" name="PLoS ONE">
        <title>Comprehensive Evaluation of Toxoplasma gondii VEG and Neospora caninum LIV Genomes with Tachyzoite Stage Transcriptome and Proteome Defines Novel Transcript Features.</title>
        <authorList>
            <person name="Ramaprasad A."/>
            <person name="Mourier T."/>
            <person name="Naeem R."/>
            <person name="Malas T.B."/>
            <person name="Moussa E."/>
            <person name="Panigrahi A."/>
            <person name="Vermont S.J."/>
            <person name="Otto T.D."/>
            <person name="Wastling J."/>
            <person name="Pain A."/>
        </authorList>
    </citation>
    <scope>NUCLEOTIDE SEQUENCE</scope>
    <source>
        <strain evidence="4">Liverpool</strain>
    </source>
</reference>
<evidence type="ECO:0000256" key="1">
    <source>
        <dbReference type="ARBA" id="ARBA00010751"/>
    </source>
</evidence>
<dbReference type="EMBL" id="FR823384">
    <property type="protein sequence ID" value="CBZ50701.1"/>
    <property type="molecule type" value="Genomic_DNA"/>
</dbReference>
<evidence type="ECO:0000313" key="3">
    <source>
        <dbReference type="EMBL" id="CBZ50701.1"/>
    </source>
</evidence>
<dbReference type="GeneID" id="13441730"/>
<evidence type="ECO:0000256" key="2">
    <source>
        <dbReference type="SAM" id="MobiDB-lite"/>
    </source>
</evidence>
<gene>
    <name evidence="4" type="ORF">BN1204_011680</name>
    <name evidence="3" type="ORF">NCLIV_011680</name>
</gene>
<dbReference type="InParanoid" id="F0VAL2"/>
<dbReference type="RefSeq" id="XP_003880734.1">
    <property type="nucleotide sequence ID" value="XM_003880685.1"/>
</dbReference>
<feature type="region of interest" description="Disordered" evidence="2">
    <location>
        <begin position="41"/>
        <end position="90"/>
    </location>
</feature>
<evidence type="ECO:0000313" key="4">
    <source>
        <dbReference type="EMBL" id="CEL65312.1"/>
    </source>
</evidence>
<dbReference type="PANTHER" id="PTHR34068:SF2">
    <property type="entry name" value="UPF0145 PROTEIN SCO3412"/>
    <property type="match status" value="1"/>
</dbReference>
<protein>
    <submittedName>
        <fullName evidence="4">DUF74 family protein, putative</fullName>
    </submittedName>
</protein>
<dbReference type="AlphaFoldDB" id="F0VAL2"/>
<dbReference type="PANTHER" id="PTHR34068">
    <property type="entry name" value="UPF0145 PROTEIN YBJQ"/>
    <property type="match status" value="1"/>
</dbReference>
<comment type="similarity">
    <text evidence="1">Belongs to the UPF0145 family.</text>
</comment>
<evidence type="ECO:0000313" key="5">
    <source>
        <dbReference type="Proteomes" id="UP000007494"/>
    </source>
</evidence>
<dbReference type="EMBL" id="LN714478">
    <property type="protein sequence ID" value="CEL65312.1"/>
    <property type="molecule type" value="Genomic_DNA"/>
</dbReference>
<dbReference type="InterPro" id="IPR035439">
    <property type="entry name" value="UPF0145_dom_sf"/>
</dbReference>